<gene>
    <name evidence="1" type="ORF">NPIL_140351</name>
</gene>
<dbReference type="EMBL" id="BMAW01064615">
    <property type="protein sequence ID" value="GFT46092.1"/>
    <property type="molecule type" value="Genomic_DNA"/>
</dbReference>
<evidence type="ECO:0000313" key="1">
    <source>
        <dbReference type="EMBL" id="GFT46092.1"/>
    </source>
</evidence>
<sequence length="123" mass="14609">MYTTAIVRKKLLLPLEQFDYDDFSDGNYYVILAQPGIPLRSLIPTMKPKQIIHKKNFQILQTLGYFRVFKSYVCCISRDDNDVIDFFPRIKENNFLNFVILSLMSEYQHYDAMFDGFWDRSGL</sequence>
<accession>A0A8X6TUT4</accession>
<proteinExistence type="predicted"/>
<comment type="caution">
    <text evidence="1">The sequence shown here is derived from an EMBL/GenBank/DDBJ whole genome shotgun (WGS) entry which is preliminary data.</text>
</comment>
<organism evidence="1 2">
    <name type="scientific">Nephila pilipes</name>
    <name type="common">Giant wood spider</name>
    <name type="synonym">Nephila maculata</name>
    <dbReference type="NCBI Taxonomy" id="299642"/>
    <lineage>
        <taxon>Eukaryota</taxon>
        <taxon>Metazoa</taxon>
        <taxon>Ecdysozoa</taxon>
        <taxon>Arthropoda</taxon>
        <taxon>Chelicerata</taxon>
        <taxon>Arachnida</taxon>
        <taxon>Araneae</taxon>
        <taxon>Araneomorphae</taxon>
        <taxon>Entelegynae</taxon>
        <taxon>Araneoidea</taxon>
        <taxon>Nephilidae</taxon>
        <taxon>Nephila</taxon>
    </lineage>
</organism>
<name>A0A8X6TUT4_NEPPI</name>
<dbReference type="AlphaFoldDB" id="A0A8X6TUT4"/>
<keyword evidence="2" id="KW-1185">Reference proteome</keyword>
<protein>
    <submittedName>
        <fullName evidence="1">Uncharacterized protein</fullName>
    </submittedName>
</protein>
<dbReference type="Proteomes" id="UP000887013">
    <property type="component" value="Unassembled WGS sequence"/>
</dbReference>
<evidence type="ECO:0000313" key="2">
    <source>
        <dbReference type="Proteomes" id="UP000887013"/>
    </source>
</evidence>
<reference evidence="1" key="1">
    <citation type="submission" date="2020-08" db="EMBL/GenBank/DDBJ databases">
        <title>Multicomponent nature underlies the extraordinary mechanical properties of spider dragline silk.</title>
        <authorList>
            <person name="Kono N."/>
            <person name="Nakamura H."/>
            <person name="Mori M."/>
            <person name="Yoshida Y."/>
            <person name="Ohtoshi R."/>
            <person name="Malay A.D."/>
            <person name="Moran D.A.P."/>
            <person name="Tomita M."/>
            <person name="Numata K."/>
            <person name="Arakawa K."/>
        </authorList>
    </citation>
    <scope>NUCLEOTIDE SEQUENCE</scope>
</reference>